<dbReference type="Pfam" id="PF09861">
    <property type="entry name" value="Lar_N"/>
    <property type="match status" value="1"/>
</dbReference>
<feature type="domain" description="Lactate racemase C-terminal" evidence="2">
    <location>
        <begin position="274"/>
        <end position="425"/>
    </location>
</feature>
<dbReference type="InterPro" id="IPR018657">
    <property type="entry name" value="LarA-like_N"/>
</dbReference>
<dbReference type="PANTHER" id="PTHR33171:SF17">
    <property type="entry name" value="LARA-LIKE N-TERMINAL DOMAIN-CONTAINING PROTEIN"/>
    <property type="match status" value="1"/>
</dbReference>
<dbReference type="PANTHER" id="PTHR33171">
    <property type="entry name" value="LAR_N DOMAIN-CONTAINING PROTEIN"/>
    <property type="match status" value="1"/>
</dbReference>
<dbReference type="RefSeq" id="WP_073279777.1">
    <property type="nucleotide sequence ID" value="NZ_FRAC01000032.1"/>
</dbReference>
<sequence length="431" mass="47418">MAVVELPFGREKINVNIPDSRLNGLLISGAHSYQADGEEEELVRKAMEHPIHSPRLKELVKGKKSIVMIASDHTRPVPSRVITPAIIEEIKEGNPQAQLTILIATGFHRSTTREELIDKFGREIVDRTDVRFVVHESRKEEDMVFIGTLPSGGRLLINRIAAEADVLFSEGFIEPHFFAGFSGGRKSVLPGVSSGVTVMANHCSEFIDSPFARTGILEGNPIHRDMVYAAGKAKLSFIVNVVLDENKKVIKAYAGHFDEAHKEGCRFVDQLSGVDAIPADIVISTNGGYPLDQNIYQAVKGMTAAEATCNPGGVIIMAASCSDGHGGQSLYDTFARGEDKNAIMKRFLDTPRDKTVPDQWEAQILCRILLKYKVIMVTQAPREMICNMQMDYADSVEEAISMADHYLGKTDGKITVIPDGVSVIVRKRRLS</sequence>
<dbReference type="STRING" id="1121322.SAMN02745136_04851"/>
<evidence type="ECO:0000259" key="2">
    <source>
        <dbReference type="Pfam" id="PF21113"/>
    </source>
</evidence>
<dbReference type="GO" id="GO:0050043">
    <property type="term" value="F:lactate racemase activity"/>
    <property type="evidence" value="ECO:0007669"/>
    <property type="project" value="InterPro"/>
</dbReference>
<accession>A0A1M7AFY5</accession>
<organism evidence="3 4">
    <name type="scientific">Anaerocolumna jejuensis DSM 15929</name>
    <dbReference type="NCBI Taxonomy" id="1121322"/>
    <lineage>
        <taxon>Bacteria</taxon>
        <taxon>Bacillati</taxon>
        <taxon>Bacillota</taxon>
        <taxon>Clostridia</taxon>
        <taxon>Lachnospirales</taxon>
        <taxon>Lachnospiraceae</taxon>
        <taxon>Anaerocolumna</taxon>
    </lineage>
</organism>
<dbReference type="InterPro" id="IPR048068">
    <property type="entry name" value="LarA-like"/>
</dbReference>
<dbReference type="Proteomes" id="UP000184386">
    <property type="component" value="Unassembled WGS sequence"/>
</dbReference>
<dbReference type="InterPro" id="IPR048520">
    <property type="entry name" value="LarA_C"/>
</dbReference>
<evidence type="ECO:0000313" key="4">
    <source>
        <dbReference type="Proteomes" id="UP000184386"/>
    </source>
</evidence>
<dbReference type="AlphaFoldDB" id="A0A1M7AFY5"/>
<feature type="domain" description="LarA-like N-terminal" evidence="1">
    <location>
        <begin position="8"/>
        <end position="215"/>
    </location>
</feature>
<keyword evidence="4" id="KW-1185">Reference proteome</keyword>
<dbReference type="Gene3D" id="3.90.226.30">
    <property type="match status" value="1"/>
</dbReference>
<name>A0A1M7AFY5_9FIRM</name>
<dbReference type="Pfam" id="PF21113">
    <property type="entry name" value="LarA_C"/>
    <property type="match status" value="1"/>
</dbReference>
<dbReference type="EMBL" id="FRAC01000032">
    <property type="protein sequence ID" value="SHL41527.1"/>
    <property type="molecule type" value="Genomic_DNA"/>
</dbReference>
<protein>
    <submittedName>
        <fullName evidence="3">Nickel-dependent lactate racemase</fullName>
    </submittedName>
</protein>
<dbReference type="InterPro" id="IPR043166">
    <property type="entry name" value="LarA-like_C"/>
</dbReference>
<evidence type="ECO:0000259" key="1">
    <source>
        <dbReference type="Pfam" id="PF09861"/>
    </source>
</evidence>
<proteinExistence type="predicted"/>
<dbReference type="NCBIfam" id="NF033504">
    <property type="entry name" value="Ni_dep_LarA"/>
    <property type="match status" value="1"/>
</dbReference>
<evidence type="ECO:0000313" key="3">
    <source>
        <dbReference type="EMBL" id="SHL41527.1"/>
    </source>
</evidence>
<reference evidence="3 4" key="1">
    <citation type="submission" date="2016-11" db="EMBL/GenBank/DDBJ databases">
        <authorList>
            <person name="Jaros S."/>
            <person name="Januszkiewicz K."/>
            <person name="Wedrychowicz H."/>
        </authorList>
    </citation>
    <scope>NUCLEOTIDE SEQUENCE [LARGE SCALE GENOMIC DNA]</scope>
    <source>
        <strain evidence="3 4">DSM 15929</strain>
    </source>
</reference>
<dbReference type="InterPro" id="IPR047926">
    <property type="entry name" value="Ni_dep_LarA"/>
</dbReference>
<dbReference type="Gene3D" id="3.40.50.11440">
    <property type="match status" value="1"/>
</dbReference>
<gene>
    <name evidence="3" type="ORF">SAMN02745136_04851</name>
</gene>
<dbReference type="OrthoDB" id="9770545at2"/>